<feature type="compositionally biased region" description="Low complexity" evidence="7">
    <location>
        <begin position="796"/>
        <end position="814"/>
    </location>
</feature>
<name>A0AAE9J502_CAEBR</name>
<dbReference type="PANTHER" id="PTHR31893">
    <property type="entry name" value="TRANSMEMBRANE PROTEIN 151 HOMOLOG"/>
    <property type="match status" value="1"/>
</dbReference>
<feature type="domain" description="DNA2/NAM7 helicase helicase" evidence="9">
    <location>
        <begin position="1700"/>
        <end position="1898"/>
    </location>
</feature>
<evidence type="ECO:0000313" key="11">
    <source>
        <dbReference type="EMBL" id="UMM15796.1"/>
    </source>
</evidence>
<dbReference type="FunFam" id="3.40.50.300:FF:004103">
    <property type="entry name" value="Zinc finger NFX1-type containing homolog"/>
    <property type="match status" value="1"/>
</dbReference>
<dbReference type="EMBL" id="CP092621">
    <property type="protein sequence ID" value="UMM15796.1"/>
    <property type="molecule type" value="Genomic_DNA"/>
</dbReference>
<dbReference type="InterPro" id="IPR027417">
    <property type="entry name" value="P-loop_NTPase"/>
</dbReference>
<protein>
    <submittedName>
        <fullName evidence="11">Uncharacterized protein</fullName>
    </submittedName>
</protein>
<sequence length="3111" mass="357252">MAGTADCQEHVARPRRPNICRVLRRTGYGKCLICSLLLVLFFFYATYCHVKHEAYSGSQPLLIYQHGPCAQGYNFVPIVFGLMLYIVYLMECWHSRTKIINMKKVRVEDALDYITALRTSPPIVWWKSVCYHYTRKTRQVTRYRNGDAVSATQVYYERVNSHQAGSMFIYDTCGFRDISKSILEVDKFHVTRIRLTRSFVFANMQAATEFEQQRSRFFNDNETKDDYMEVREGMDLSDVGFVEEILAFNCPTPPWFLHPIVFWFFSILVLSWPLRIYTEWRTAVLSFQVVKLFGTHYLSPNSINYTGPLTRTSTMDTVELEALLRREQHFVVPSYSEVMLMQNTIANSNTNFPNLRFLEPVIQPRPLVNTTNEHIVLRNYGATDTENSEQSSTVIPRPPPLRVSRSMTFAEENNDENLGFLENGNRRNRAIPSRGTVPLRSLSIGGISAWSNGYREIGREDSQLLIEPDEPPPPYEVALRMCAPLYERLRRSISSRLASISHSKFRYSTQLYDLQKLRKLQEPSSMTDLPKPIDNRGVGGRLLPYTVGMPRYDDDPFRGQRRRPWMTFRVGGSSMSLQPDTFLNFVVRFKKSMIEAGVLLDEHGINLACIERDYQELRSQIQEGLDKTAAKYDPGPMSTPIVLLILDNFDAESLEAAVDDYIHKGYYFKLERDEILEMIEEMEYDKLDEACVAFAQYIEGIEGLPESLAQRIPIEDKPQTFGVSTKVFGQDVDPGVFHQQLANGNQMRNRPRNRRRPQEVQKQQPQNDPLDYQKELDDDEVPPLTTMDPAPPGLAPPGLHQNGGRQQNQQNYRGPTGLDHNGPPGLTVRPPPGIEYDRPPGLSTPSHHNHQPQSTSSNGRPESLEVDDPNVLSYEEVKRAKKHLPPEDENVEERGLEARRKHHSLMSRDLNCQKLMGRLNHPFIHLAHNLDLLHVINYAVSTREKSVLSHSKTIITEIFNREFEQKLHKKWLARPFVTGEWNYQATTLVFEIMMLFFNTARFQNGFMLTIESYNECWLNFIESYDTTNLGQMARAGVTEREFDNLKILQIHIDKWIHAAKTAARDQPRRNPEPSRDETDFVDRRRADTRSEDLEAYNRRRDENFRKAQEEEEARKRNDSRSFGRQPSPYSRRQDSEFQNPPSRSFGRPPSPESRRQEDYPSQRYEGPSRSFGRQEMDSRRTEYDDDAPQRRPDNQDYAPQRFGEPSGTTSRSFGRQPSPDSRRSEYQDSQSRSCGGPESRRQPSPENRRPPVSQNPPPRSRRMTPSPPISEEEFLRRQAIRFQKRREQDPTYGQPLGFHRVGGADSDYGDLDLTTTDDEAPESVGTSEDVKKEEKEDNLPTIDVDAKPRQPYVQQTEVDGEYQPMWMKSEKTEPPEDFRTLTAVPTLKDYVNASEPYLRRIVELGVYTSADHYLDIQFRLLREDLVSPMRDGLDIYRKNGTCKGRRLEGQNMNSDISITNIERVDGKQVTDKDGWEMRIIHPSSFDISKLLENDREMKESGLVMLSCDRFVDDFHLGHIQTSVLAKGQLHLAVHEETAPFQPDKSYVMAEATSYLPAYEHVLNALKTLSPFKPIPFERYLVHGRKEIYRPNFHRFEKSEEQIAEERRLERIYNEKRSRAAAKRLMADKPIPRGLEEDDDYYIMNRKVPPKEEQDLEYLQLQEPIFRPFIAVDSKGSDNILIDQKWYKVSKLLNDFHPTNMDESQRVAFCNTFKHELSLIQGPPGTGKTHIGVQIVKTMLHNREHWKITSPILVVCFTNSGLDNLLERIHQMILDDEDLSRDDGKPKMIRYGMKCESDYLKRQKVLRFDVYDQYRGSVADGHISELNKTGAQKRKKAEQLAIASYTLFTSRRQFLSFNILQRAMKPSYQDEIHAFAIEHVDSNDKSLNADEALACWLLDRDFGKATRTQSNKAKQNRFQNTGAAEDSEDEDKQFMTVEDDDDDEDGELDDEKMLDKIFKKMNLECSGKQVLNMANACNLDEYHTKEPWIIAPDKTPEVVPLMGVQMKNRNDTVDNTICELLHEVKSMIHGTEPLTYHELNDVKYIFSLTRPKRWALYMHWCEEVRKYVCLNLPEQMREYRAACQRFIKANARIDAEIMKMPMIVGCTTTGCSRLRPQLEQVQPRILIVEEAAEVLEAHILSAMISSVEHCVMIGDHKQLQPNPAVHELAEEYGMKISMFERLVERALPYSQLREQHRMNPLISDVIVKPAFYDNVIDADNVFHYPPVEGMATNLFMWSHKGKEQSPDGISWYNTQEVAMTVSLVRHLLKQSYTHRDIVVLTTYAAQRNFMTREFPGMFVGPQQQYEQGQIPVHTVDSFQGREGKVVIVSLVRSHRGVPENTGIGFLAVPNRICVALTRAQHGMYVIGNAAYLSKAGRLWNNLVNSNLDQQSLVAYEIPIKCVAHGNVALVKDPVDFNRLSPEGGCLELCDLQKPCGHICRRRCHPNVDSEHDLRCEYQCERRCPNPEYQHRCMRACYEDCGQCMHMVVVRLACGHQVETPCSRVATATCDQKCNKHVMSCHHKCSNRCGEPCITSAACQELVLLDLECGHKKPMKCAELTAGEPDFSCNQRCENRMLTCQHQCAELCGQPCTVECQEPVKVTLSCKHQQDVKCCNYDPNRLDLVVCKQIETKMLSPCGHFELIECNKPPSTVECTRPCPETIAECGHICGNLCGTCFTTKNHLCQQRCPVTLDCGHSCMGKCSEPCAPCKSLCKNRCEHQSCGGGVADFGRECSTICALCVQNCSNRCAHRSCTRRCYEECDVKTCNEPCAEKLACGHACLGLCGEVCPKICGTCTRQLYTKAVAGASPQRVHRLIHVPKCSHVHAVEVLDEHVKALKDQGKYLTCCYPGCGGPLNGVHRYAKYHKKIWLEENMKKVRARASSIHHSTYDTRLIEICTATLDQMTQIQPTNLSNDFYRYMGIFRHHIAKFRGTGDTFRGKADQKWRLAFLCDVASCYGAMARLISTSSKFQTYKRKNIPPNVDQMLQRMNNTDSPFSRVVDEMRRGLEHVQENFKSGLVGAVLPKLRLLIARMTLFQMLTTMCYELISDGRDVSDAESRELSKYIQIFVGCEQHHKFVPRLEAVEKTIVKIAPRVVEGRKMATWSMLKVPDF</sequence>
<dbReference type="GO" id="GO:0004386">
    <property type="term" value="F:helicase activity"/>
    <property type="evidence" value="ECO:0007669"/>
    <property type="project" value="InterPro"/>
</dbReference>
<keyword evidence="5 8" id="KW-0472">Membrane</keyword>
<keyword evidence="12" id="KW-1185">Reference proteome</keyword>
<dbReference type="Proteomes" id="UP000829354">
    <property type="component" value="Chromosome II"/>
</dbReference>
<feature type="compositionally biased region" description="Basic and acidic residues" evidence="7">
    <location>
        <begin position="1328"/>
        <end position="1338"/>
    </location>
</feature>
<dbReference type="FunFam" id="3.40.50.300:FF:005884">
    <property type="entry name" value="Protein CBG00906"/>
    <property type="match status" value="1"/>
</dbReference>
<feature type="compositionally biased region" description="Polar residues" evidence="7">
    <location>
        <begin position="843"/>
        <end position="860"/>
    </location>
</feature>
<feature type="compositionally biased region" description="Acidic residues" evidence="7">
    <location>
        <begin position="1307"/>
        <end position="1321"/>
    </location>
</feature>
<feature type="domain" description="DNA2/NAM7 helicase-like C-terminal" evidence="10">
    <location>
        <begin position="2174"/>
        <end position="2368"/>
    </location>
</feature>
<dbReference type="SUPFAM" id="SSF52540">
    <property type="entry name" value="P-loop containing nucleoside triphosphate hydrolases"/>
    <property type="match status" value="1"/>
</dbReference>
<evidence type="ECO:0000256" key="4">
    <source>
        <dbReference type="ARBA" id="ARBA00022989"/>
    </source>
</evidence>
<dbReference type="Pfam" id="PF14857">
    <property type="entry name" value="TMEM151"/>
    <property type="match status" value="1"/>
</dbReference>
<feature type="coiled-coil region" evidence="6">
    <location>
        <begin position="600"/>
        <end position="627"/>
    </location>
</feature>
<evidence type="ECO:0000256" key="7">
    <source>
        <dbReference type="SAM" id="MobiDB-lite"/>
    </source>
</evidence>
<reference evidence="11 12" key="1">
    <citation type="submission" date="2022-04" db="EMBL/GenBank/DDBJ databases">
        <title>Chromosome-level reference genomes for two strains of Caenorhabditis briggsae: an improved platform for comparative genomics.</title>
        <authorList>
            <person name="Stevens L."/>
            <person name="Andersen E."/>
        </authorList>
    </citation>
    <scope>NUCLEOTIDE SEQUENCE [LARGE SCALE GENOMIC DNA]</scope>
    <source>
        <strain evidence="11">VX34</strain>
        <tissue evidence="11">Whole-organism</tissue>
    </source>
</reference>
<feature type="region of interest" description="Disordered" evidence="7">
    <location>
        <begin position="1061"/>
        <end position="1338"/>
    </location>
</feature>
<comment type="subcellular location">
    <subcellularLocation>
        <location evidence="1">Membrane</location>
        <topology evidence="1">Multi-pass membrane protein</topology>
    </subcellularLocation>
</comment>
<organism evidence="11 12">
    <name type="scientific">Caenorhabditis briggsae</name>
    <dbReference type="NCBI Taxonomy" id="6238"/>
    <lineage>
        <taxon>Eukaryota</taxon>
        <taxon>Metazoa</taxon>
        <taxon>Ecdysozoa</taxon>
        <taxon>Nematoda</taxon>
        <taxon>Chromadorea</taxon>
        <taxon>Rhabditida</taxon>
        <taxon>Rhabditina</taxon>
        <taxon>Rhabditomorpha</taxon>
        <taxon>Rhabditoidea</taxon>
        <taxon>Rhabditidae</taxon>
        <taxon>Peloderinae</taxon>
        <taxon>Caenorhabditis</taxon>
    </lineage>
</organism>
<evidence type="ECO:0000256" key="1">
    <source>
        <dbReference type="ARBA" id="ARBA00004141"/>
    </source>
</evidence>
<proteinExistence type="inferred from homology"/>
<feature type="compositionally biased region" description="Basic and acidic residues" evidence="7">
    <location>
        <begin position="1061"/>
        <end position="1121"/>
    </location>
</feature>
<keyword evidence="3 8" id="KW-0812">Transmembrane</keyword>
<gene>
    <name evidence="11" type="ORF">L5515_013077</name>
</gene>
<evidence type="ECO:0000256" key="2">
    <source>
        <dbReference type="ARBA" id="ARBA00009583"/>
    </source>
</evidence>
<evidence type="ECO:0000256" key="8">
    <source>
        <dbReference type="SAM" id="Phobius"/>
    </source>
</evidence>
<feature type="transmembrane region" description="Helical" evidence="8">
    <location>
        <begin position="31"/>
        <end position="52"/>
    </location>
</feature>
<feature type="transmembrane region" description="Helical" evidence="8">
    <location>
        <begin position="255"/>
        <end position="274"/>
    </location>
</feature>
<feature type="compositionally biased region" description="Polar residues" evidence="7">
    <location>
        <begin position="1206"/>
        <end position="1219"/>
    </location>
</feature>
<feature type="domain" description="DNA2/NAM7 helicase helicase" evidence="9">
    <location>
        <begin position="2076"/>
        <end position="2160"/>
    </location>
</feature>
<feature type="region of interest" description="Disordered" evidence="7">
    <location>
        <begin position="1907"/>
        <end position="1931"/>
    </location>
</feature>
<dbReference type="PANTHER" id="PTHR31893:SF5">
    <property type="entry name" value="TRANSMEMBRANE PROTEIN 151 HOMOLOG"/>
    <property type="match status" value="1"/>
</dbReference>
<dbReference type="FunFam" id="3.40.50.300:FF:004104">
    <property type="entry name" value="Zinc finger NFX1-type containing homolog"/>
    <property type="match status" value="1"/>
</dbReference>
<dbReference type="InterPro" id="IPR026767">
    <property type="entry name" value="Tmem151"/>
</dbReference>
<dbReference type="InterPro" id="IPR041679">
    <property type="entry name" value="DNA2/NAM7-like_C"/>
</dbReference>
<feature type="compositionally biased region" description="Polar residues" evidence="7">
    <location>
        <begin position="1907"/>
        <end position="1921"/>
    </location>
</feature>
<dbReference type="CDD" id="cd18808">
    <property type="entry name" value="SF1_C_Upf1"/>
    <property type="match status" value="1"/>
</dbReference>
<accession>A0AAE9J502</accession>
<dbReference type="Gene3D" id="3.40.50.300">
    <property type="entry name" value="P-loop containing nucleotide triphosphate hydrolases"/>
    <property type="match status" value="3"/>
</dbReference>
<feature type="transmembrane region" description="Helical" evidence="8">
    <location>
        <begin position="72"/>
        <end position="93"/>
    </location>
</feature>
<feature type="region of interest" description="Disordered" evidence="7">
    <location>
        <begin position="741"/>
        <end position="866"/>
    </location>
</feature>
<feature type="compositionally biased region" description="Basic and acidic residues" evidence="7">
    <location>
        <begin position="1172"/>
        <end position="1194"/>
    </location>
</feature>
<evidence type="ECO:0000256" key="5">
    <source>
        <dbReference type="ARBA" id="ARBA00023136"/>
    </source>
</evidence>
<dbReference type="InterPro" id="IPR047187">
    <property type="entry name" value="SF1_C_Upf1"/>
</dbReference>
<feature type="compositionally biased region" description="Basic and acidic residues" evidence="7">
    <location>
        <begin position="1238"/>
        <end position="1249"/>
    </location>
</feature>
<comment type="similarity">
    <text evidence="2">Belongs to the TMEM151 family.</text>
</comment>
<evidence type="ECO:0000259" key="9">
    <source>
        <dbReference type="Pfam" id="PF13086"/>
    </source>
</evidence>
<evidence type="ECO:0000259" key="10">
    <source>
        <dbReference type="Pfam" id="PF13087"/>
    </source>
</evidence>
<dbReference type="GO" id="GO:0016020">
    <property type="term" value="C:membrane"/>
    <property type="evidence" value="ECO:0007669"/>
    <property type="project" value="UniProtKB-SubCell"/>
</dbReference>
<evidence type="ECO:0000313" key="12">
    <source>
        <dbReference type="Proteomes" id="UP000829354"/>
    </source>
</evidence>
<dbReference type="Pfam" id="PF13087">
    <property type="entry name" value="AAA_12"/>
    <property type="match status" value="1"/>
</dbReference>
<keyword evidence="4 8" id="KW-1133">Transmembrane helix</keyword>
<evidence type="ECO:0000256" key="6">
    <source>
        <dbReference type="SAM" id="Coils"/>
    </source>
</evidence>
<keyword evidence="6" id="KW-0175">Coiled coil</keyword>
<evidence type="ECO:0000256" key="3">
    <source>
        <dbReference type="ARBA" id="ARBA00022692"/>
    </source>
</evidence>
<dbReference type="InterPro" id="IPR041677">
    <property type="entry name" value="DNA2/NAM7_AAA_11"/>
</dbReference>
<dbReference type="Pfam" id="PF13086">
    <property type="entry name" value="AAA_11"/>
    <property type="match status" value="2"/>
</dbReference>